<accession>A0A1D3DZJ3</accession>
<gene>
    <name evidence="1" type="ORF">J116_000600</name>
</gene>
<dbReference type="AlphaFoldDB" id="A0A1D3DZJ3"/>
<evidence type="ECO:0000313" key="2">
    <source>
        <dbReference type="Proteomes" id="UP000095329"/>
    </source>
</evidence>
<dbReference type="InterPro" id="IPR046080">
    <property type="entry name" value="DUF6098"/>
</dbReference>
<dbReference type="RefSeq" id="WP_051204014.1">
    <property type="nucleotide sequence ID" value="NZ_ASHX02000001.1"/>
</dbReference>
<name>A0A1D3DZJ3_9ACTN</name>
<reference evidence="1 2" key="1">
    <citation type="journal article" date="2013" name="Genome Announc.">
        <title>Genome Sequence of Streptomyces violaceusniger Strain SPC6, a Halotolerant Streptomycete That Exhibits Rapid Growth and Development.</title>
        <authorList>
            <person name="Chen X."/>
            <person name="Zhang B."/>
            <person name="Zhang W."/>
            <person name="Wu X."/>
            <person name="Zhang M."/>
            <person name="Chen T."/>
            <person name="Liu G."/>
            <person name="Dyson P."/>
        </authorList>
    </citation>
    <scope>NUCLEOTIDE SEQUENCE [LARGE SCALE GENOMIC DNA]</scope>
    <source>
        <strain evidence="1 2">SPC6</strain>
    </source>
</reference>
<dbReference type="STRING" id="1306406.J116_000600"/>
<dbReference type="Pfam" id="PF19593">
    <property type="entry name" value="DUF6098"/>
    <property type="match status" value="1"/>
</dbReference>
<proteinExistence type="predicted"/>
<dbReference type="Proteomes" id="UP000095329">
    <property type="component" value="Unassembled WGS sequence"/>
</dbReference>
<evidence type="ECO:0000313" key="1">
    <source>
        <dbReference type="EMBL" id="OEJ97735.1"/>
    </source>
</evidence>
<sequence>MDETVATPERTTAPDGVTELPTVSTLAELAELVERHGRLFVRWSNSPARDMRDTRSADHLTGIPMPGLSANPLQIESWWEDRPVRLWVARRLYDYCHLRQERDGDVRPWALRGREVARGPDNEPLLRDVEPVCWIDLAVIEEAEDEVARQRRPWGPMRRNS</sequence>
<comment type="caution">
    <text evidence="1">The sequence shown here is derived from an EMBL/GenBank/DDBJ whole genome shotgun (WGS) entry which is preliminary data.</text>
</comment>
<dbReference type="eggNOG" id="ENOG5032XAF">
    <property type="taxonomic scope" value="Bacteria"/>
</dbReference>
<organism evidence="1 2">
    <name type="scientific">Streptomyces thermolilacinus SPC6</name>
    <dbReference type="NCBI Taxonomy" id="1306406"/>
    <lineage>
        <taxon>Bacteria</taxon>
        <taxon>Bacillati</taxon>
        <taxon>Actinomycetota</taxon>
        <taxon>Actinomycetes</taxon>
        <taxon>Kitasatosporales</taxon>
        <taxon>Streptomycetaceae</taxon>
        <taxon>Streptomyces</taxon>
    </lineage>
</organism>
<dbReference type="OrthoDB" id="3531920at2"/>
<dbReference type="EMBL" id="ASHX02000001">
    <property type="protein sequence ID" value="OEJ97735.1"/>
    <property type="molecule type" value="Genomic_DNA"/>
</dbReference>
<protein>
    <submittedName>
        <fullName evidence="1">Uncharacterized protein</fullName>
    </submittedName>
</protein>
<keyword evidence="2" id="KW-1185">Reference proteome</keyword>